<evidence type="ECO:0000259" key="2">
    <source>
        <dbReference type="Pfam" id="PF13843"/>
    </source>
</evidence>
<dbReference type="PANTHER" id="PTHR46599:SF3">
    <property type="entry name" value="PIGGYBAC TRANSPOSABLE ELEMENT-DERIVED PROTEIN 4"/>
    <property type="match status" value="1"/>
</dbReference>
<organism evidence="3 4">
    <name type="scientific">Dryococelus australis</name>
    <dbReference type="NCBI Taxonomy" id="614101"/>
    <lineage>
        <taxon>Eukaryota</taxon>
        <taxon>Metazoa</taxon>
        <taxon>Ecdysozoa</taxon>
        <taxon>Arthropoda</taxon>
        <taxon>Hexapoda</taxon>
        <taxon>Insecta</taxon>
        <taxon>Pterygota</taxon>
        <taxon>Neoptera</taxon>
        <taxon>Polyneoptera</taxon>
        <taxon>Phasmatodea</taxon>
        <taxon>Verophasmatodea</taxon>
        <taxon>Anareolatae</taxon>
        <taxon>Phasmatidae</taxon>
        <taxon>Eurycanthinae</taxon>
        <taxon>Dryococelus</taxon>
    </lineage>
</organism>
<sequence>MPLKPVKRGYKVWCVTDSDTAFVLTFEIHSGKTDMMILLQNRIYSIGTVRVNRKGLPDILKTNDKLQRGGFMFSVKGPVAAMKWQDSKTGTVLPTATSPKDTTSTTWENKNGT</sequence>
<evidence type="ECO:0000256" key="1">
    <source>
        <dbReference type="SAM" id="MobiDB-lite"/>
    </source>
</evidence>
<protein>
    <recommendedName>
        <fullName evidence="2">PiggyBac transposable element-derived protein domain-containing protein</fullName>
    </recommendedName>
</protein>
<feature type="domain" description="PiggyBac transposable element-derived protein" evidence="2">
    <location>
        <begin position="35"/>
        <end position="103"/>
    </location>
</feature>
<accession>A0ABQ9GP26</accession>
<dbReference type="PANTHER" id="PTHR46599">
    <property type="entry name" value="PIGGYBAC TRANSPOSABLE ELEMENT-DERIVED PROTEIN 4"/>
    <property type="match status" value="1"/>
</dbReference>
<evidence type="ECO:0000313" key="4">
    <source>
        <dbReference type="Proteomes" id="UP001159363"/>
    </source>
</evidence>
<reference evidence="3 4" key="1">
    <citation type="submission" date="2023-02" db="EMBL/GenBank/DDBJ databases">
        <title>LHISI_Scaffold_Assembly.</title>
        <authorList>
            <person name="Stuart O.P."/>
            <person name="Cleave R."/>
            <person name="Magrath M.J.L."/>
            <person name="Mikheyev A.S."/>
        </authorList>
    </citation>
    <scope>NUCLEOTIDE SEQUENCE [LARGE SCALE GENOMIC DNA]</scope>
    <source>
        <strain evidence="3">Daus_M_001</strain>
        <tissue evidence="3">Leg muscle</tissue>
    </source>
</reference>
<feature type="compositionally biased region" description="Low complexity" evidence="1">
    <location>
        <begin position="94"/>
        <end position="106"/>
    </location>
</feature>
<dbReference type="Pfam" id="PF13843">
    <property type="entry name" value="DDE_Tnp_1_7"/>
    <property type="match status" value="1"/>
</dbReference>
<gene>
    <name evidence="3" type="ORF">PR048_024620</name>
</gene>
<dbReference type="InterPro" id="IPR029526">
    <property type="entry name" value="PGBD"/>
</dbReference>
<dbReference type="EMBL" id="JARBHB010000010">
    <property type="protein sequence ID" value="KAJ8873785.1"/>
    <property type="molecule type" value="Genomic_DNA"/>
</dbReference>
<name>A0ABQ9GP26_9NEOP</name>
<dbReference type="Proteomes" id="UP001159363">
    <property type="component" value="Chromosome 9"/>
</dbReference>
<keyword evidence="4" id="KW-1185">Reference proteome</keyword>
<comment type="caution">
    <text evidence="3">The sequence shown here is derived from an EMBL/GenBank/DDBJ whole genome shotgun (WGS) entry which is preliminary data.</text>
</comment>
<feature type="region of interest" description="Disordered" evidence="1">
    <location>
        <begin position="90"/>
        <end position="113"/>
    </location>
</feature>
<proteinExistence type="predicted"/>
<evidence type="ECO:0000313" key="3">
    <source>
        <dbReference type="EMBL" id="KAJ8873785.1"/>
    </source>
</evidence>